<name>A0A840NS56_9PSEU</name>
<dbReference type="AlphaFoldDB" id="A0A840NS56"/>
<sequence>MSASTPLVALDGVATAHGVSVASSAAEVGGDPVAGRVLPTRAEFAAVLPWPGLRRGSTVAVHESTSLLFALLSEATAAGSWAAVVGLPGLGLAAAAEAGVELSRLALVPRPGDDPVAVISALLDGVDLVVVGRPGLVTEADARRLSTRARHRGAVLLPFGSWPGAEVRLRCTQARWHGLGQGHGHLREREITVGASGRGAASRPRSCRLLLPGRGGPVASPVPDAEVGEPPVRIPGDGQDGLAGRGAEGGSGPDASDGWVVPGMPGGSARTDRGRGALRSVAGGDRAG</sequence>
<evidence type="ECO:0000313" key="2">
    <source>
        <dbReference type="EMBL" id="MBB5071982.1"/>
    </source>
</evidence>
<comment type="caution">
    <text evidence="2">The sequence shown here is derived from an EMBL/GenBank/DDBJ whole genome shotgun (WGS) entry which is preliminary data.</text>
</comment>
<evidence type="ECO:0000313" key="3">
    <source>
        <dbReference type="Proteomes" id="UP000580474"/>
    </source>
</evidence>
<dbReference type="Proteomes" id="UP000580474">
    <property type="component" value="Unassembled WGS sequence"/>
</dbReference>
<gene>
    <name evidence="2" type="ORF">BJ969_005070</name>
</gene>
<evidence type="ECO:0000256" key="1">
    <source>
        <dbReference type="SAM" id="MobiDB-lite"/>
    </source>
</evidence>
<proteinExistence type="predicted"/>
<dbReference type="RefSeq" id="WP_246457096.1">
    <property type="nucleotide sequence ID" value="NZ_JACHIV010000001.1"/>
</dbReference>
<organism evidence="2 3">
    <name type="scientific">Saccharopolyspora gloriosae</name>
    <dbReference type="NCBI Taxonomy" id="455344"/>
    <lineage>
        <taxon>Bacteria</taxon>
        <taxon>Bacillati</taxon>
        <taxon>Actinomycetota</taxon>
        <taxon>Actinomycetes</taxon>
        <taxon>Pseudonocardiales</taxon>
        <taxon>Pseudonocardiaceae</taxon>
        <taxon>Saccharopolyspora</taxon>
    </lineage>
</organism>
<accession>A0A840NS56</accession>
<dbReference type="EMBL" id="JACHIV010000001">
    <property type="protein sequence ID" value="MBB5071982.1"/>
    <property type="molecule type" value="Genomic_DNA"/>
</dbReference>
<keyword evidence="3" id="KW-1185">Reference proteome</keyword>
<protein>
    <submittedName>
        <fullName evidence="2">Uncharacterized protein</fullName>
    </submittedName>
</protein>
<feature type="compositionally biased region" description="Gly residues" evidence="1">
    <location>
        <begin position="238"/>
        <end position="252"/>
    </location>
</feature>
<feature type="region of interest" description="Disordered" evidence="1">
    <location>
        <begin position="213"/>
        <end position="288"/>
    </location>
</feature>
<reference evidence="2 3" key="1">
    <citation type="submission" date="2020-08" db="EMBL/GenBank/DDBJ databases">
        <title>Sequencing the genomes of 1000 actinobacteria strains.</title>
        <authorList>
            <person name="Klenk H.-P."/>
        </authorList>
    </citation>
    <scope>NUCLEOTIDE SEQUENCE [LARGE SCALE GENOMIC DNA]</scope>
    <source>
        <strain evidence="2 3">DSM 45582</strain>
    </source>
</reference>